<reference evidence="1 2" key="1">
    <citation type="submission" date="2021-06" db="EMBL/GenBank/DDBJ databases">
        <title>Caerostris extrusa draft genome.</title>
        <authorList>
            <person name="Kono N."/>
            <person name="Arakawa K."/>
        </authorList>
    </citation>
    <scope>NUCLEOTIDE SEQUENCE [LARGE SCALE GENOMIC DNA]</scope>
</reference>
<evidence type="ECO:0000313" key="1">
    <source>
        <dbReference type="EMBL" id="GIY15119.1"/>
    </source>
</evidence>
<organism evidence="1 2">
    <name type="scientific">Caerostris extrusa</name>
    <name type="common">Bark spider</name>
    <name type="synonym">Caerostris bankana</name>
    <dbReference type="NCBI Taxonomy" id="172846"/>
    <lineage>
        <taxon>Eukaryota</taxon>
        <taxon>Metazoa</taxon>
        <taxon>Ecdysozoa</taxon>
        <taxon>Arthropoda</taxon>
        <taxon>Chelicerata</taxon>
        <taxon>Arachnida</taxon>
        <taxon>Araneae</taxon>
        <taxon>Araneomorphae</taxon>
        <taxon>Entelegynae</taxon>
        <taxon>Araneoidea</taxon>
        <taxon>Araneidae</taxon>
        <taxon>Caerostris</taxon>
    </lineage>
</organism>
<gene>
    <name evidence="1" type="ORF">CEXT_658321</name>
</gene>
<dbReference type="Proteomes" id="UP001054945">
    <property type="component" value="Unassembled WGS sequence"/>
</dbReference>
<accession>A0AAV4R276</accession>
<dbReference type="EMBL" id="BPLR01007200">
    <property type="protein sequence ID" value="GIY15119.1"/>
    <property type="molecule type" value="Genomic_DNA"/>
</dbReference>
<comment type="caution">
    <text evidence="1">The sequence shown here is derived from an EMBL/GenBank/DDBJ whole genome shotgun (WGS) entry which is preliminary data.</text>
</comment>
<name>A0AAV4R276_CAEEX</name>
<dbReference type="AlphaFoldDB" id="A0AAV4R276"/>
<evidence type="ECO:0000313" key="2">
    <source>
        <dbReference type="Proteomes" id="UP001054945"/>
    </source>
</evidence>
<evidence type="ECO:0008006" key="3">
    <source>
        <dbReference type="Google" id="ProtNLM"/>
    </source>
</evidence>
<protein>
    <recommendedName>
        <fullName evidence="3">Helitron helicase-like domain-containing protein</fullName>
    </recommendedName>
</protein>
<sequence>MTCRLMALPGKTEAFYFLIRFHTEVPQFEINIYRGWFSLPLLTTINPTMGFCQPTDFTTLCLVKQQCLIMSLTDLPQFGMSPYSSAI</sequence>
<keyword evidence="2" id="KW-1185">Reference proteome</keyword>
<proteinExistence type="predicted"/>